<evidence type="ECO:0000256" key="5">
    <source>
        <dbReference type="ARBA" id="ARBA00023239"/>
    </source>
</evidence>
<keyword evidence="2 6" id="KW-0067">ATP-binding</keyword>
<feature type="binding site" evidence="6">
    <location>
        <position position="44"/>
    </location>
    <ligand>
        <name>(6S)-NADPHX</name>
        <dbReference type="ChEBI" id="CHEBI:64076"/>
    </ligand>
</feature>
<feature type="binding site" evidence="6">
    <location>
        <position position="167"/>
    </location>
    <ligand>
        <name>(6S)-NADPHX</name>
        <dbReference type="ChEBI" id="CHEBI:64076"/>
    </ligand>
</feature>
<name>A0ABS3K769_9PROT</name>
<comment type="catalytic activity">
    <reaction evidence="6">
        <text>(6S)-NADPHX + ADP = AMP + phosphate + NADPH + H(+)</text>
        <dbReference type="Rhea" id="RHEA:32235"/>
        <dbReference type="ChEBI" id="CHEBI:15378"/>
        <dbReference type="ChEBI" id="CHEBI:43474"/>
        <dbReference type="ChEBI" id="CHEBI:57783"/>
        <dbReference type="ChEBI" id="CHEBI:64076"/>
        <dbReference type="ChEBI" id="CHEBI:456215"/>
        <dbReference type="ChEBI" id="CHEBI:456216"/>
        <dbReference type="EC" id="4.2.1.136"/>
    </reaction>
</comment>
<dbReference type="HAMAP" id="MF_01965">
    <property type="entry name" value="NADHX_dehydratase"/>
    <property type="match status" value="1"/>
</dbReference>
<evidence type="ECO:0000313" key="9">
    <source>
        <dbReference type="Proteomes" id="UP001518990"/>
    </source>
</evidence>
<keyword evidence="1 6" id="KW-0547">Nucleotide-binding</keyword>
<feature type="binding site" evidence="6">
    <location>
        <position position="234"/>
    </location>
    <ligand>
        <name>(6S)-NADPHX</name>
        <dbReference type="ChEBI" id="CHEBI:64076"/>
    </ligand>
</feature>
<dbReference type="InterPro" id="IPR029056">
    <property type="entry name" value="Ribokinase-like"/>
</dbReference>
<dbReference type="RefSeq" id="WP_207444914.1">
    <property type="nucleotide sequence ID" value="NZ_CP061091.1"/>
</dbReference>
<evidence type="ECO:0000256" key="3">
    <source>
        <dbReference type="ARBA" id="ARBA00022857"/>
    </source>
</evidence>
<dbReference type="EMBL" id="JACTNF010000001">
    <property type="protein sequence ID" value="MBO1073312.1"/>
    <property type="molecule type" value="Genomic_DNA"/>
</dbReference>
<dbReference type="PANTHER" id="PTHR12592">
    <property type="entry name" value="ATP-DEPENDENT (S)-NAD(P)H-HYDRATE DEHYDRATASE FAMILY MEMBER"/>
    <property type="match status" value="1"/>
</dbReference>
<dbReference type="NCBIfam" id="TIGR00196">
    <property type="entry name" value="yjeF_cterm"/>
    <property type="match status" value="1"/>
</dbReference>
<dbReference type="PANTHER" id="PTHR12592:SF0">
    <property type="entry name" value="ATP-DEPENDENT (S)-NAD(P)H-HYDRATE DEHYDRATASE"/>
    <property type="match status" value="1"/>
</dbReference>
<keyword evidence="3 6" id="KW-0521">NADP</keyword>
<keyword evidence="5 6" id="KW-0456">Lyase</keyword>
<comment type="similarity">
    <text evidence="6">Belongs to the NnrD/CARKD family.</text>
</comment>
<comment type="cofactor">
    <cofactor evidence="6">
        <name>Mg(2+)</name>
        <dbReference type="ChEBI" id="CHEBI:18420"/>
    </cofactor>
</comment>
<dbReference type="InterPro" id="IPR000631">
    <property type="entry name" value="CARKD"/>
</dbReference>
<evidence type="ECO:0000259" key="7">
    <source>
        <dbReference type="PROSITE" id="PS51383"/>
    </source>
</evidence>
<dbReference type="Pfam" id="PF01256">
    <property type="entry name" value="Carb_kinase"/>
    <property type="match status" value="1"/>
</dbReference>
<sequence>MSGETPVTEALLRGMPLPQHHDGDDKNARGGVLVVGGCLEVPGAVLLAGIAALRTGAGRLQMASCASLAPSMGIALPEARVFGLPETEDGQIAPAAASLLGRRGGRARALALGPGMMEGPESDALTVGLLRSLSGPALVLDAAALAALPREREALRRHAGRVVITPHDGEMAGLLGITREEVMADPLSAARHAAAMLQVVVVMKGGCTRIVTPQGDAWSCDQGNVGLATSGSGDVLSGIVAGLLAQGATPLQAALWGVYTHGEAGRRLAEAQGLVGYLARELPGEVPSILADLA</sequence>
<proteinExistence type="inferred from homology"/>
<protein>
    <recommendedName>
        <fullName evidence="6">ADP-dependent (S)-NAD(P)H-hydrate dehydratase</fullName>
        <ecNumber evidence="6">4.2.1.136</ecNumber>
    </recommendedName>
    <alternativeName>
        <fullName evidence="6">ADP-dependent NAD(P)HX dehydratase</fullName>
    </alternativeName>
</protein>
<comment type="subunit">
    <text evidence="6">Homotetramer.</text>
</comment>
<evidence type="ECO:0000313" key="8">
    <source>
        <dbReference type="EMBL" id="MBO1073312.1"/>
    </source>
</evidence>
<reference evidence="8 9" key="1">
    <citation type="submission" date="2020-09" db="EMBL/GenBank/DDBJ databases">
        <title>Roseomonas.</title>
        <authorList>
            <person name="Zhu W."/>
        </authorList>
    </citation>
    <scope>NUCLEOTIDE SEQUENCE [LARGE SCALE GENOMIC DNA]</scope>
    <source>
        <strain evidence="8 9">1311</strain>
    </source>
</reference>
<evidence type="ECO:0000256" key="6">
    <source>
        <dbReference type="HAMAP-Rule" id="MF_01965"/>
    </source>
</evidence>
<keyword evidence="4 6" id="KW-0520">NAD</keyword>
<evidence type="ECO:0000256" key="4">
    <source>
        <dbReference type="ARBA" id="ARBA00023027"/>
    </source>
</evidence>
<dbReference type="SUPFAM" id="SSF53613">
    <property type="entry name" value="Ribokinase-like"/>
    <property type="match status" value="1"/>
</dbReference>
<dbReference type="Proteomes" id="UP001518990">
    <property type="component" value="Unassembled WGS sequence"/>
</dbReference>
<comment type="function">
    <text evidence="6">Catalyzes the dehydration of the S-form of NAD(P)HX at the expense of ADP, which is converted to AMP. Together with NAD(P)HX epimerase, which catalyzes the epimerization of the S- and R-forms, the enzyme allows the repair of both epimers of NAD(P)HX, a damaged form of NAD(P)H that is a result of enzymatic or heat-dependent hydration.</text>
</comment>
<evidence type="ECO:0000256" key="2">
    <source>
        <dbReference type="ARBA" id="ARBA00022840"/>
    </source>
</evidence>
<organism evidence="8 9">
    <name type="scientific">Roseomonas marmotae</name>
    <dbReference type="NCBI Taxonomy" id="2768161"/>
    <lineage>
        <taxon>Bacteria</taxon>
        <taxon>Pseudomonadati</taxon>
        <taxon>Pseudomonadota</taxon>
        <taxon>Alphaproteobacteria</taxon>
        <taxon>Acetobacterales</taxon>
        <taxon>Roseomonadaceae</taxon>
        <taxon>Roseomonas</taxon>
    </lineage>
</organism>
<feature type="binding site" evidence="6">
    <location>
        <position position="233"/>
    </location>
    <ligand>
        <name>AMP</name>
        <dbReference type="ChEBI" id="CHEBI:456215"/>
    </ligand>
</feature>
<keyword evidence="9" id="KW-1185">Reference proteome</keyword>
<feature type="binding site" evidence="6">
    <location>
        <position position="115"/>
    </location>
    <ligand>
        <name>(6S)-NADPHX</name>
        <dbReference type="ChEBI" id="CHEBI:64076"/>
    </ligand>
</feature>
<comment type="caution">
    <text evidence="8">The sequence shown here is derived from an EMBL/GenBank/DDBJ whole genome shotgun (WGS) entry which is preliminary data.</text>
</comment>
<feature type="binding site" evidence="6">
    <location>
        <begin position="204"/>
        <end position="208"/>
    </location>
    <ligand>
        <name>AMP</name>
        <dbReference type="ChEBI" id="CHEBI:456215"/>
    </ligand>
</feature>
<dbReference type="Gene3D" id="3.40.1190.20">
    <property type="match status" value="1"/>
</dbReference>
<gene>
    <name evidence="6" type="primary">nnrD</name>
    <name evidence="8" type="ORF">IAI60_01670</name>
</gene>
<dbReference type="EC" id="4.2.1.136" evidence="6"/>
<comment type="catalytic activity">
    <reaction evidence="6">
        <text>(6S)-NADHX + ADP = AMP + phosphate + NADH + H(+)</text>
        <dbReference type="Rhea" id="RHEA:32223"/>
        <dbReference type="ChEBI" id="CHEBI:15378"/>
        <dbReference type="ChEBI" id="CHEBI:43474"/>
        <dbReference type="ChEBI" id="CHEBI:57945"/>
        <dbReference type="ChEBI" id="CHEBI:64074"/>
        <dbReference type="ChEBI" id="CHEBI:456215"/>
        <dbReference type="ChEBI" id="CHEBI:456216"/>
        <dbReference type="EC" id="4.2.1.136"/>
    </reaction>
</comment>
<feature type="domain" description="YjeF C-terminal" evidence="7">
    <location>
        <begin position="9"/>
        <end position="293"/>
    </location>
</feature>
<dbReference type="PROSITE" id="PS51383">
    <property type="entry name" value="YJEF_C_3"/>
    <property type="match status" value="1"/>
</dbReference>
<evidence type="ECO:0000256" key="1">
    <source>
        <dbReference type="ARBA" id="ARBA00022741"/>
    </source>
</evidence>
<accession>A0ABS3K769</accession>
<dbReference type="CDD" id="cd01171">
    <property type="entry name" value="YXKO-related"/>
    <property type="match status" value="1"/>
</dbReference>